<reference evidence="8 9" key="1">
    <citation type="submission" date="2012-02" db="EMBL/GenBank/DDBJ databases">
        <title>Whole genome shotgun sequence of Escherichia hermannii NBRC 105704.</title>
        <authorList>
            <person name="Yoshida I."/>
            <person name="Hosoyama A."/>
            <person name="Tsuchikane K."/>
            <person name="Katsumata H."/>
            <person name="Yamazaki S."/>
            <person name="Fujita N."/>
        </authorList>
    </citation>
    <scope>NUCLEOTIDE SEQUENCE [LARGE SCALE GENOMIC DNA]</scope>
    <source>
        <strain evidence="8 9">NBRC 105704</strain>
    </source>
</reference>
<dbReference type="EMBL" id="BAFF01000003">
    <property type="protein sequence ID" value="GAB51638.1"/>
    <property type="molecule type" value="Genomic_DNA"/>
</dbReference>
<keyword evidence="7" id="KW-0449">Lipoprotein</keyword>
<keyword evidence="5" id="KW-0472">Membrane</keyword>
<keyword evidence="4" id="KW-0204">Cytolysis</keyword>
<dbReference type="Pfam" id="PF06085">
    <property type="entry name" value="Rz1"/>
    <property type="match status" value="1"/>
</dbReference>
<dbReference type="Pfam" id="PF03245">
    <property type="entry name" value="Phage_lysis"/>
    <property type="match status" value="1"/>
</dbReference>
<evidence type="ECO:0000256" key="4">
    <source>
        <dbReference type="ARBA" id="ARBA00022852"/>
    </source>
</evidence>
<keyword evidence="3" id="KW-0732">Signal</keyword>
<dbReference type="InterPro" id="IPR010346">
    <property type="entry name" value="O-spanin"/>
</dbReference>
<organism evidence="8 9">
    <name type="scientific">Atlantibacter hermannii NBRC 105704</name>
    <dbReference type="NCBI Taxonomy" id="1115512"/>
    <lineage>
        <taxon>Bacteria</taxon>
        <taxon>Pseudomonadati</taxon>
        <taxon>Pseudomonadota</taxon>
        <taxon>Gammaproteobacteria</taxon>
        <taxon>Enterobacterales</taxon>
        <taxon>Enterobacteriaceae</taxon>
        <taxon>Atlantibacter</taxon>
    </lineage>
</organism>
<gene>
    <name evidence="8" type="ORF">EH105704_03_01430</name>
</gene>
<keyword evidence="9" id="KW-1185">Reference proteome</keyword>
<evidence type="ECO:0000256" key="2">
    <source>
        <dbReference type="ARBA" id="ARBA00022612"/>
    </source>
</evidence>
<dbReference type="GO" id="GO:0044659">
    <property type="term" value="P:viral release from host cell by cytolysis"/>
    <property type="evidence" value="ECO:0007669"/>
    <property type="project" value="InterPro"/>
</dbReference>
<evidence type="ECO:0000256" key="6">
    <source>
        <dbReference type="ARBA" id="ARBA00023142"/>
    </source>
</evidence>
<dbReference type="InterPro" id="IPR004929">
    <property type="entry name" value="I-spanin"/>
</dbReference>
<keyword evidence="6" id="KW-0578">Host cell lysis by virus</keyword>
<evidence type="ECO:0000256" key="5">
    <source>
        <dbReference type="ARBA" id="ARBA00023136"/>
    </source>
</evidence>
<keyword evidence="2" id="KW-1188">Viral release from host cell</keyword>
<name>H5V0Y0_ATLHE</name>
<evidence type="ECO:0000313" key="9">
    <source>
        <dbReference type="Proteomes" id="UP000010297"/>
    </source>
</evidence>
<comment type="caution">
    <text evidence="8">The sequence shown here is derived from an EMBL/GenBank/DDBJ whole genome shotgun (WGS) entry which is preliminary data.</text>
</comment>
<sequence length="86" mass="9328">MQVRQRDVAALDAKCTKELADANAANDALRRRLDNGGRVRVKGSVPLRITPPPPAAWAMQEPSNSLTLLDETFSVSDPESSATRKP</sequence>
<evidence type="ECO:0000313" key="8">
    <source>
        <dbReference type="EMBL" id="GAB51638.1"/>
    </source>
</evidence>
<dbReference type="Proteomes" id="UP000010297">
    <property type="component" value="Unassembled WGS sequence"/>
</dbReference>
<proteinExistence type="predicted"/>
<evidence type="ECO:0000256" key="7">
    <source>
        <dbReference type="ARBA" id="ARBA00023288"/>
    </source>
</evidence>
<evidence type="ECO:0000256" key="1">
    <source>
        <dbReference type="ARBA" id="ARBA00004635"/>
    </source>
</evidence>
<evidence type="ECO:0000256" key="3">
    <source>
        <dbReference type="ARBA" id="ARBA00022729"/>
    </source>
</evidence>
<accession>H5V0Y0</accession>
<dbReference type="GO" id="GO:0016020">
    <property type="term" value="C:membrane"/>
    <property type="evidence" value="ECO:0007669"/>
    <property type="project" value="UniProtKB-SubCell"/>
</dbReference>
<comment type="subcellular location">
    <subcellularLocation>
        <location evidence="1">Membrane</location>
        <topology evidence="1">Lipid-anchor</topology>
    </subcellularLocation>
</comment>
<dbReference type="AlphaFoldDB" id="H5V0Y0"/>
<protein>
    <submittedName>
        <fullName evidence="8">Uncharacterized protein</fullName>
    </submittedName>
</protein>